<feature type="non-terminal residue" evidence="1">
    <location>
        <position position="49"/>
    </location>
</feature>
<reference evidence="1 2" key="1">
    <citation type="journal article" date="2020" name="Nat. Food">
        <title>A phased Vanilla planifolia genome enables genetic improvement of flavour and production.</title>
        <authorList>
            <person name="Hasing T."/>
            <person name="Tang H."/>
            <person name="Brym M."/>
            <person name="Khazi F."/>
            <person name="Huang T."/>
            <person name="Chambers A.H."/>
        </authorList>
    </citation>
    <scope>NUCLEOTIDE SEQUENCE [LARGE SCALE GENOMIC DNA]</scope>
    <source>
        <tissue evidence="1">Leaf</tissue>
    </source>
</reference>
<dbReference type="AlphaFoldDB" id="A0A835U4U2"/>
<dbReference type="EMBL" id="JADCNM010000170">
    <property type="protein sequence ID" value="KAG0449619.1"/>
    <property type="molecule type" value="Genomic_DNA"/>
</dbReference>
<feature type="non-terminal residue" evidence="1">
    <location>
        <position position="1"/>
    </location>
</feature>
<proteinExistence type="predicted"/>
<gene>
    <name evidence="1" type="ORF">HPP92_027204</name>
</gene>
<organism evidence="1 2">
    <name type="scientific">Vanilla planifolia</name>
    <name type="common">Vanilla</name>
    <dbReference type="NCBI Taxonomy" id="51239"/>
    <lineage>
        <taxon>Eukaryota</taxon>
        <taxon>Viridiplantae</taxon>
        <taxon>Streptophyta</taxon>
        <taxon>Embryophyta</taxon>
        <taxon>Tracheophyta</taxon>
        <taxon>Spermatophyta</taxon>
        <taxon>Magnoliopsida</taxon>
        <taxon>Liliopsida</taxon>
        <taxon>Asparagales</taxon>
        <taxon>Orchidaceae</taxon>
        <taxon>Vanilloideae</taxon>
        <taxon>Vanilleae</taxon>
        <taxon>Vanilla</taxon>
    </lineage>
</organism>
<sequence length="49" mass="5928">WKVLIMAILLAVLSLCFIFLFLLLLFHSFLVLTNQTTYEIVRRRRILYL</sequence>
<accession>A0A835U4U2</accession>
<evidence type="ECO:0000313" key="2">
    <source>
        <dbReference type="Proteomes" id="UP000639772"/>
    </source>
</evidence>
<comment type="caution">
    <text evidence="1">The sequence shown here is derived from an EMBL/GenBank/DDBJ whole genome shotgun (WGS) entry which is preliminary data.</text>
</comment>
<name>A0A835U4U2_VANPL</name>
<dbReference type="Proteomes" id="UP000639772">
    <property type="component" value="Unassembled WGS sequence"/>
</dbReference>
<protein>
    <submittedName>
        <fullName evidence="1">Uncharacterized protein</fullName>
    </submittedName>
</protein>
<evidence type="ECO:0000313" key="1">
    <source>
        <dbReference type="EMBL" id="KAG0449619.1"/>
    </source>
</evidence>